<dbReference type="EMBL" id="JAGYPE010000007">
    <property type="protein sequence ID" value="MBS4186859.1"/>
    <property type="molecule type" value="Genomic_DNA"/>
</dbReference>
<organism evidence="6">
    <name type="scientific">Neobacillus citreus</name>
    <dbReference type="NCBI Taxonomy" id="2833578"/>
    <lineage>
        <taxon>Bacteria</taxon>
        <taxon>Bacillati</taxon>
        <taxon>Bacillota</taxon>
        <taxon>Bacilli</taxon>
        <taxon>Bacillales</taxon>
        <taxon>Bacillaceae</taxon>
        <taxon>Neobacillus</taxon>
    </lineage>
</organism>
<dbReference type="InterPro" id="IPR012093">
    <property type="entry name" value="Pirin"/>
</dbReference>
<feature type="region of interest" description="Disordered" evidence="3">
    <location>
        <begin position="314"/>
        <end position="338"/>
    </location>
</feature>
<evidence type="ECO:0000313" key="6">
    <source>
        <dbReference type="EMBL" id="MBS4186859.1"/>
    </source>
</evidence>
<comment type="similarity">
    <text evidence="1 2">Belongs to the pirin family.</text>
</comment>
<dbReference type="InterPro" id="IPR014710">
    <property type="entry name" value="RmlC-like_jellyroll"/>
</dbReference>
<dbReference type="InterPro" id="IPR011051">
    <property type="entry name" value="RmlC_Cupin_sf"/>
</dbReference>
<dbReference type="CDD" id="cd02909">
    <property type="entry name" value="cupin_pirin_N"/>
    <property type="match status" value="1"/>
</dbReference>
<evidence type="ECO:0000313" key="7">
    <source>
        <dbReference type="EMBL" id="MCH6267316.1"/>
    </source>
</evidence>
<dbReference type="PANTHER" id="PTHR13903">
    <property type="entry name" value="PIRIN-RELATED"/>
    <property type="match status" value="1"/>
</dbReference>
<dbReference type="Pfam" id="PF05726">
    <property type="entry name" value="Pirin_C"/>
    <property type="match status" value="1"/>
</dbReference>
<name>A0A942T664_9BACI</name>
<dbReference type="Gene3D" id="2.60.120.10">
    <property type="entry name" value="Jelly Rolls"/>
    <property type="match status" value="2"/>
</dbReference>
<dbReference type="InterPro" id="IPR008778">
    <property type="entry name" value="Pirin_C_dom"/>
</dbReference>
<dbReference type="SUPFAM" id="SSF51182">
    <property type="entry name" value="RmlC-like cupins"/>
    <property type="match status" value="1"/>
</dbReference>
<dbReference type="PANTHER" id="PTHR13903:SF8">
    <property type="entry name" value="PIRIN"/>
    <property type="match status" value="1"/>
</dbReference>
<evidence type="ECO:0000259" key="4">
    <source>
        <dbReference type="Pfam" id="PF02678"/>
    </source>
</evidence>
<dbReference type="CDD" id="cd02247">
    <property type="entry name" value="cupin_pirin_C"/>
    <property type="match status" value="1"/>
</dbReference>
<dbReference type="EMBL" id="JAGYPE020000034">
    <property type="protein sequence ID" value="MCH6267316.1"/>
    <property type="molecule type" value="Genomic_DNA"/>
</dbReference>
<dbReference type="RefSeq" id="WP_213146618.1">
    <property type="nucleotide sequence ID" value="NZ_JAGYPE020000034.1"/>
</dbReference>
<dbReference type="AlphaFoldDB" id="A0A942T664"/>
<sequence>MSNKKILNIQKLGFPWVTEDPFLMTVHHKDAYPPGNDEQGPSTSLAGRNLGQDFTIKDGFRMYHGETVPGFPAHPHKGFETVTIVLEGLVDHFDSTGGKGRYGNGDVQWLTTGKGCLHTEMFPLVHKDKGNPLELFQIWLNLAAKDKTANPDYKMLWAEDIPEIESADANGKKTTVRLIAGKLQGKNSLDPAAASWAKDPNNHVGIYLIRLEPGAAFTLPAVSKTLNRNIYFYEGEEIHLEGTTVQAYHRVKLTGDEEIAITNGEKEAYILVLEGEPIGEPVVQHGPFVMNSEQEIIQAFNDYRRTQFGGWPWGRMDPVNEPEDGRFARHGDGRIEKR</sequence>
<gene>
    <name evidence="7" type="ORF">KHB02_017490</name>
    <name evidence="6" type="ORF">KHB02_36420</name>
</gene>
<keyword evidence="8" id="KW-1185">Reference proteome</keyword>
<comment type="caution">
    <text evidence="6">The sequence shown here is derived from an EMBL/GenBank/DDBJ whole genome shotgun (WGS) entry which is preliminary data.</text>
</comment>
<evidence type="ECO:0000313" key="8">
    <source>
        <dbReference type="Proteomes" id="UP000677265"/>
    </source>
</evidence>
<evidence type="ECO:0000256" key="1">
    <source>
        <dbReference type="ARBA" id="ARBA00008416"/>
    </source>
</evidence>
<evidence type="ECO:0000256" key="3">
    <source>
        <dbReference type="SAM" id="MobiDB-lite"/>
    </source>
</evidence>
<feature type="domain" description="Pirin C-terminal" evidence="5">
    <location>
        <begin position="209"/>
        <end position="309"/>
    </location>
</feature>
<evidence type="ECO:0000256" key="2">
    <source>
        <dbReference type="RuleBase" id="RU003457"/>
    </source>
</evidence>
<reference evidence="6" key="1">
    <citation type="submission" date="2021-05" db="EMBL/GenBank/DDBJ databases">
        <title>Novel Bacillus species.</title>
        <authorList>
            <person name="Liu G."/>
        </authorList>
    </citation>
    <scope>NUCLEOTIDE SEQUENCE</scope>
    <source>
        <strain evidence="6 8">FJAT-50051</strain>
    </source>
</reference>
<feature type="domain" description="Pirin N-terminal" evidence="4">
    <location>
        <begin position="51"/>
        <end position="140"/>
    </location>
</feature>
<feature type="compositionally biased region" description="Basic and acidic residues" evidence="3">
    <location>
        <begin position="323"/>
        <end position="338"/>
    </location>
</feature>
<evidence type="ECO:0000259" key="5">
    <source>
        <dbReference type="Pfam" id="PF05726"/>
    </source>
</evidence>
<proteinExistence type="inferred from homology"/>
<dbReference type="Proteomes" id="UP000677265">
    <property type="component" value="Unassembled WGS sequence"/>
</dbReference>
<dbReference type="Pfam" id="PF02678">
    <property type="entry name" value="Pirin"/>
    <property type="match status" value="1"/>
</dbReference>
<dbReference type="InterPro" id="IPR003829">
    <property type="entry name" value="Pirin_N_dom"/>
</dbReference>
<protein>
    <submittedName>
        <fullName evidence="6">Pirin family protein</fullName>
    </submittedName>
</protein>
<accession>A0A942T664</accession>